<feature type="domain" description="Ketoreductase" evidence="4">
    <location>
        <begin position="10"/>
        <end position="221"/>
    </location>
</feature>
<dbReference type="GO" id="GO:0016491">
    <property type="term" value="F:oxidoreductase activity"/>
    <property type="evidence" value="ECO:0007669"/>
    <property type="project" value="UniProtKB-KW"/>
</dbReference>
<dbReference type="InterPro" id="IPR002347">
    <property type="entry name" value="SDR_fam"/>
</dbReference>
<organism evidence="5 6">
    <name type="scientific">Nocardiopsis composta</name>
    <dbReference type="NCBI Taxonomy" id="157465"/>
    <lineage>
        <taxon>Bacteria</taxon>
        <taxon>Bacillati</taxon>
        <taxon>Actinomycetota</taxon>
        <taxon>Actinomycetes</taxon>
        <taxon>Streptosporangiales</taxon>
        <taxon>Nocardiopsidaceae</taxon>
        <taxon>Nocardiopsis</taxon>
    </lineage>
</organism>
<dbReference type="Proteomes" id="UP000572635">
    <property type="component" value="Unassembled WGS sequence"/>
</dbReference>
<comment type="caution">
    <text evidence="5">The sequence shown here is derived from an EMBL/GenBank/DDBJ whole genome shotgun (WGS) entry which is preliminary data.</text>
</comment>
<dbReference type="EMBL" id="JACHDB010000001">
    <property type="protein sequence ID" value="MBB5432628.1"/>
    <property type="molecule type" value="Genomic_DNA"/>
</dbReference>
<dbReference type="PANTHER" id="PTHR45024:SF2">
    <property type="entry name" value="SCP2 DOMAIN-CONTAINING PROTEIN"/>
    <property type="match status" value="1"/>
</dbReference>
<reference evidence="5 6" key="1">
    <citation type="submission" date="2020-08" db="EMBL/GenBank/DDBJ databases">
        <title>Sequencing the genomes of 1000 actinobacteria strains.</title>
        <authorList>
            <person name="Klenk H.-P."/>
        </authorList>
    </citation>
    <scope>NUCLEOTIDE SEQUENCE [LARGE SCALE GENOMIC DNA]</scope>
    <source>
        <strain evidence="5 6">DSM 44551</strain>
    </source>
</reference>
<gene>
    <name evidence="5" type="ORF">HDA36_002712</name>
</gene>
<evidence type="ECO:0000256" key="1">
    <source>
        <dbReference type="ARBA" id="ARBA00006484"/>
    </source>
</evidence>
<accession>A0A7W8QLG5</accession>
<evidence type="ECO:0000256" key="3">
    <source>
        <dbReference type="RuleBase" id="RU000363"/>
    </source>
</evidence>
<dbReference type="RefSeq" id="WP_184392166.1">
    <property type="nucleotide sequence ID" value="NZ_BAAAJD010000006.1"/>
</dbReference>
<evidence type="ECO:0000313" key="5">
    <source>
        <dbReference type="EMBL" id="MBB5432628.1"/>
    </source>
</evidence>
<dbReference type="PANTHER" id="PTHR45024">
    <property type="entry name" value="DEHYDROGENASES, SHORT CHAIN"/>
    <property type="match status" value="1"/>
</dbReference>
<proteinExistence type="inferred from homology"/>
<dbReference type="InterPro" id="IPR057326">
    <property type="entry name" value="KR_dom"/>
</dbReference>
<dbReference type="AlphaFoldDB" id="A0A7W8QLG5"/>
<protein>
    <submittedName>
        <fullName evidence="5">NAD(P)-dependent dehydrogenase (Short-subunit alcohol dehydrogenase family)</fullName>
    </submittedName>
</protein>
<name>A0A7W8QLG5_9ACTN</name>
<keyword evidence="2" id="KW-0560">Oxidoreductase</keyword>
<sequence>MTVSTRLDGRTAAVTGAARGLGRAHALALAAHGARLVLNDAGEEVHEVAAEIRAAGGQAAALVGDAADTAAAERLVATAAGLHGGLDILVNNAGVTRDRMLFNMAEEDWDTVLRVHLKGHFATSRAAAAHWRARSKAAGAPVYGRIVNTASEAFLLGSPGQPNYAAAKGGIAALTTSTAQGLRRYGVTANAICPRARTGMTAGVFGPPPADGPDPLAAEHVSPLVCYLASAAAAGVTGQVFAVHGGVIGVLAPPSVAAALHAPGGTGWSSADQVARAFDGVGLPPRGFTAPDVADLR</sequence>
<dbReference type="PRINTS" id="PR00080">
    <property type="entry name" value="SDRFAMILY"/>
</dbReference>
<evidence type="ECO:0000256" key="2">
    <source>
        <dbReference type="ARBA" id="ARBA00023002"/>
    </source>
</evidence>
<dbReference type="InterPro" id="IPR036291">
    <property type="entry name" value="NAD(P)-bd_dom_sf"/>
</dbReference>
<dbReference type="SMART" id="SM00822">
    <property type="entry name" value="PKS_KR"/>
    <property type="match status" value="1"/>
</dbReference>
<dbReference type="InterPro" id="IPR020904">
    <property type="entry name" value="Sc_DH/Rdtase_CS"/>
</dbReference>
<dbReference type="SUPFAM" id="SSF51735">
    <property type="entry name" value="NAD(P)-binding Rossmann-fold domains"/>
    <property type="match status" value="1"/>
</dbReference>
<dbReference type="PRINTS" id="PR00081">
    <property type="entry name" value="GDHRDH"/>
</dbReference>
<evidence type="ECO:0000259" key="4">
    <source>
        <dbReference type="SMART" id="SM00822"/>
    </source>
</evidence>
<evidence type="ECO:0000313" key="6">
    <source>
        <dbReference type="Proteomes" id="UP000572635"/>
    </source>
</evidence>
<dbReference type="Pfam" id="PF00106">
    <property type="entry name" value="adh_short"/>
    <property type="match status" value="1"/>
</dbReference>
<dbReference type="Gene3D" id="3.40.50.720">
    <property type="entry name" value="NAD(P)-binding Rossmann-like Domain"/>
    <property type="match status" value="1"/>
</dbReference>
<keyword evidence="6" id="KW-1185">Reference proteome</keyword>
<dbReference type="PROSITE" id="PS00061">
    <property type="entry name" value="ADH_SHORT"/>
    <property type="match status" value="1"/>
</dbReference>
<dbReference type="InterPro" id="IPR051687">
    <property type="entry name" value="Peroxisomal_Beta-Oxidation"/>
</dbReference>
<comment type="similarity">
    <text evidence="1 3">Belongs to the short-chain dehydrogenases/reductases (SDR) family.</text>
</comment>